<dbReference type="PANTHER" id="PTHR22166">
    <property type="entry name" value="ENDOPLASMIC RETICULUM JUNCTION FORMATION PROTEIN LUNAPARK"/>
    <property type="match status" value="1"/>
</dbReference>
<sequence length="245" mass="27504">MYANPSISIALIFIKSNINYNRPCSRKSPEASPTPSGRPRSDESNKSSSTVNAIPSLLSFSPRKRLNRNKNLRFLRFSRTLQYPLLTNEMAEDYTSAAVDDPTSSSSAGDPPKNSGTAAKSKQRIGVVARIWKGIFGGGSDDYEKRLSYLSKEEASVHARMKRRALRSRRTARNIIVLSFFVEVIAVTYAIMTTRSLDLEWKMRALRVLPMFALPVISILVYSALTNLTRMCNYPTLKHCIKFPS</sequence>
<feature type="region of interest" description="Disordered" evidence="1">
    <location>
        <begin position="96"/>
        <end position="121"/>
    </location>
</feature>
<evidence type="ECO:0000256" key="1">
    <source>
        <dbReference type="SAM" id="MobiDB-lite"/>
    </source>
</evidence>
<keyword evidence="2" id="KW-0812">Transmembrane</keyword>
<dbReference type="Proteomes" id="UP000233837">
    <property type="component" value="Unassembled WGS sequence"/>
</dbReference>
<accession>A0A2I0XEM5</accession>
<gene>
    <name evidence="3" type="ORF">MA16_Dca019911</name>
</gene>
<reference evidence="3 4" key="2">
    <citation type="journal article" date="2017" name="Nature">
        <title>The Apostasia genome and the evolution of orchids.</title>
        <authorList>
            <person name="Zhang G.Q."/>
            <person name="Liu K.W."/>
            <person name="Li Z."/>
            <person name="Lohaus R."/>
            <person name="Hsiao Y.Y."/>
            <person name="Niu S.C."/>
            <person name="Wang J.Y."/>
            <person name="Lin Y.C."/>
            <person name="Xu Q."/>
            <person name="Chen L.J."/>
            <person name="Yoshida K."/>
            <person name="Fujiwara S."/>
            <person name="Wang Z.W."/>
            <person name="Zhang Y.Q."/>
            <person name="Mitsuda N."/>
            <person name="Wang M."/>
            <person name="Liu G.H."/>
            <person name="Pecoraro L."/>
            <person name="Huang H.X."/>
            <person name="Xiao X.J."/>
            <person name="Lin M."/>
            <person name="Wu X.Y."/>
            <person name="Wu W.L."/>
            <person name="Chen Y.Y."/>
            <person name="Chang S.B."/>
            <person name="Sakamoto S."/>
            <person name="Ohme-Takagi M."/>
            <person name="Yagi M."/>
            <person name="Zeng S.J."/>
            <person name="Shen C.Y."/>
            <person name="Yeh C.M."/>
            <person name="Luo Y.B."/>
            <person name="Tsai W.C."/>
            <person name="Van de Peer Y."/>
            <person name="Liu Z.J."/>
        </authorList>
    </citation>
    <scope>NUCLEOTIDE SEQUENCE [LARGE SCALE GENOMIC DNA]</scope>
    <source>
        <tissue evidence="3">The whole plant</tissue>
    </source>
</reference>
<evidence type="ECO:0000256" key="2">
    <source>
        <dbReference type="SAM" id="Phobius"/>
    </source>
</evidence>
<dbReference type="InterPro" id="IPR040115">
    <property type="entry name" value="Lnp"/>
</dbReference>
<feature type="transmembrane region" description="Helical" evidence="2">
    <location>
        <begin position="204"/>
        <end position="225"/>
    </location>
</feature>
<dbReference type="EMBL" id="KZ501951">
    <property type="protein sequence ID" value="PKU86366.1"/>
    <property type="molecule type" value="Genomic_DNA"/>
</dbReference>
<protein>
    <submittedName>
        <fullName evidence="3">Uncharacterized protein</fullName>
    </submittedName>
</protein>
<reference evidence="3 4" key="1">
    <citation type="journal article" date="2016" name="Sci. Rep.">
        <title>The Dendrobium catenatum Lindl. genome sequence provides insights into polysaccharide synthase, floral development and adaptive evolution.</title>
        <authorList>
            <person name="Zhang G.Q."/>
            <person name="Xu Q."/>
            <person name="Bian C."/>
            <person name="Tsai W.C."/>
            <person name="Yeh C.M."/>
            <person name="Liu K.W."/>
            <person name="Yoshida K."/>
            <person name="Zhang L.S."/>
            <person name="Chang S.B."/>
            <person name="Chen F."/>
            <person name="Shi Y."/>
            <person name="Su Y.Y."/>
            <person name="Zhang Y.Q."/>
            <person name="Chen L.J."/>
            <person name="Yin Y."/>
            <person name="Lin M."/>
            <person name="Huang H."/>
            <person name="Deng H."/>
            <person name="Wang Z.W."/>
            <person name="Zhu S.L."/>
            <person name="Zhao X."/>
            <person name="Deng C."/>
            <person name="Niu S.C."/>
            <person name="Huang J."/>
            <person name="Wang M."/>
            <person name="Liu G.H."/>
            <person name="Yang H.J."/>
            <person name="Xiao X.J."/>
            <person name="Hsiao Y.Y."/>
            <person name="Wu W.L."/>
            <person name="Chen Y.Y."/>
            <person name="Mitsuda N."/>
            <person name="Ohme-Takagi M."/>
            <person name="Luo Y.B."/>
            <person name="Van de Peer Y."/>
            <person name="Liu Z.J."/>
        </authorList>
    </citation>
    <scope>NUCLEOTIDE SEQUENCE [LARGE SCALE GENOMIC DNA]</scope>
    <source>
        <tissue evidence="3">The whole plant</tissue>
    </source>
</reference>
<name>A0A2I0XEM5_9ASPA</name>
<proteinExistence type="predicted"/>
<dbReference type="AlphaFoldDB" id="A0A2I0XEM5"/>
<organism evidence="3 4">
    <name type="scientific">Dendrobium catenatum</name>
    <dbReference type="NCBI Taxonomy" id="906689"/>
    <lineage>
        <taxon>Eukaryota</taxon>
        <taxon>Viridiplantae</taxon>
        <taxon>Streptophyta</taxon>
        <taxon>Embryophyta</taxon>
        <taxon>Tracheophyta</taxon>
        <taxon>Spermatophyta</taxon>
        <taxon>Magnoliopsida</taxon>
        <taxon>Liliopsida</taxon>
        <taxon>Asparagales</taxon>
        <taxon>Orchidaceae</taxon>
        <taxon>Epidendroideae</taxon>
        <taxon>Malaxideae</taxon>
        <taxon>Dendrobiinae</taxon>
        <taxon>Dendrobium</taxon>
    </lineage>
</organism>
<dbReference type="GO" id="GO:0071786">
    <property type="term" value="P:endoplasmic reticulum tubular network organization"/>
    <property type="evidence" value="ECO:0007669"/>
    <property type="project" value="InterPro"/>
</dbReference>
<feature type="transmembrane region" description="Helical" evidence="2">
    <location>
        <begin position="171"/>
        <end position="192"/>
    </location>
</feature>
<feature type="region of interest" description="Disordered" evidence="1">
    <location>
        <begin position="23"/>
        <end position="50"/>
    </location>
</feature>
<dbReference type="GO" id="GO:0071782">
    <property type="term" value="C:endoplasmic reticulum tubular network"/>
    <property type="evidence" value="ECO:0007669"/>
    <property type="project" value="TreeGrafter"/>
</dbReference>
<keyword evidence="2" id="KW-1133">Transmembrane helix</keyword>
<dbReference type="PANTHER" id="PTHR22166:SF12">
    <property type="entry name" value="ENDOPLASMIC RETICULUM JUNCTION FORMATION PROTEIN LUNAPARK"/>
    <property type="match status" value="1"/>
</dbReference>
<keyword evidence="4" id="KW-1185">Reference proteome</keyword>
<evidence type="ECO:0000313" key="4">
    <source>
        <dbReference type="Proteomes" id="UP000233837"/>
    </source>
</evidence>
<keyword evidence="2" id="KW-0472">Membrane</keyword>
<feature type="compositionally biased region" description="Polar residues" evidence="1">
    <location>
        <begin position="102"/>
        <end position="120"/>
    </location>
</feature>
<evidence type="ECO:0000313" key="3">
    <source>
        <dbReference type="EMBL" id="PKU86366.1"/>
    </source>
</evidence>